<gene>
    <name evidence="5" type="primary">LOC108560507</name>
</gene>
<dbReference type="InterPro" id="IPR031935">
    <property type="entry name" value="DUF4770"/>
</dbReference>
<evidence type="ECO:0000313" key="4">
    <source>
        <dbReference type="Proteomes" id="UP000695000"/>
    </source>
</evidence>
<name>A0ABM1MG66_NICVS</name>
<feature type="compositionally biased region" description="Basic and acidic residues" evidence="1">
    <location>
        <begin position="527"/>
        <end position="537"/>
    </location>
</feature>
<protein>
    <submittedName>
        <fullName evidence="5">Uncharacterized protein LOC108560507</fullName>
    </submittedName>
</protein>
<evidence type="ECO:0000259" key="3">
    <source>
        <dbReference type="Pfam" id="PF15995"/>
    </source>
</evidence>
<feature type="region of interest" description="Disordered" evidence="1">
    <location>
        <begin position="527"/>
        <end position="553"/>
    </location>
</feature>
<accession>A0ABM1MG66</accession>
<evidence type="ECO:0000259" key="2">
    <source>
        <dbReference type="Pfam" id="PF15994"/>
    </source>
</evidence>
<reference evidence="5" key="1">
    <citation type="submission" date="2025-08" db="UniProtKB">
        <authorList>
            <consortium name="RefSeq"/>
        </authorList>
    </citation>
    <scope>IDENTIFICATION</scope>
    <source>
        <tissue evidence="5">Whole Larva</tissue>
    </source>
</reference>
<evidence type="ECO:0000313" key="5">
    <source>
        <dbReference type="RefSeq" id="XP_017773566.1"/>
    </source>
</evidence>
<dbReference type="Pfam" id="PF15994">
    <property type="entry name" value="DUF4770"/>
    <property type="match status" value="1"/>
</dbReference>
<evidence type="ECO:0000256" key="1">
    <source>
        <dbReference type="SAM" id="MobiDB-lite"/>
    </source>
</evidence>
<dbReference type="RefSeq" id="XP_017773566.1">
    <property type="nucleotide sequence ID" value="XM_017918077.1"/>
</dbReference>
<dbReference type="InterPro" id="IPR031936">
    <property type="entry name" value="DUF4771"/>
</dbReference>
<feature type="domain" description="DUF4771" evidence="3">
    <location>
        <begin position="950"/>
        <end position="1102"/>
    </location>
</feature>
<sequence>MSKTTRNTKKSSSIKSGSKEALPENVFDIYHGDFKVCDIPKTGPPKPDPMVEFRPKSKMIKDYNIDQTYAVMDKGPVKLKYRYTEAEYEFYPPDHEFSKVSDKIRSRKQHGRGPLEELLQDAWAAVVEKHQKKIKEYNMKNHEEVRLKSIKEKKATEKLMLRILGPAWYQELSPKQCKVVDNLDQSMKRDMKHKSVSCTIESLASLGLVKLPYHKHVELALSTSCGCPVEFLLILYDLRHPKRNVYSINERLLLSAVVRLTLRSTLKELHIRIPSPPGSPRKVKKKHAKVKPVHYESPYLVPYTFVPKPWIFNKYQKADKEYPQSFFFSYKEELIENLIKLCSENNIIAAVTKEEDVVESSESSTSNISSTKDGSNTCNLTAKTECKLRIKGKDCLVTNADPIECKLEIDYPTSSSTLSISSTTDTDCYAEMEKELVKEWIAAQRYYNKMFQTKCVSALHKTSIYIPCFLKAQTENRKDSEATKTDDSVSMVEEIPAIEEVVEQNKIECVDTTMPCIKEEQEPEKATCDAENEIKENGDEEGGGEEEKSSSADCGCGCCLTNKSETDEESIITKNSNSEECCALKQEFPDIKRETSNTLNVNVNDTDYCFCKDKILQDIRNSCCQCEQCEADRRAANAKNTMIIADTKQNEDGDNVKIISGFKSEKICTCMEKYKAKWEKADAIRDVRKAQEALKSLNEKFVITGTTMGKDGKPVYILSSVQPKQECECIRKLKEIEEDKKRIALMPTLPEGCNQYIITGVHARPEGNIYILSGARKNPSCSCMNLYDEFTKNHSDCLELFEEYMKKIKHDTEEYMQEMNEYSEFIASENITEPEETVVEAEELDECPCACVCEENMKDKVCSLNKYIEGINAEGEFENEEESECSLYNLPADECCCDCLEEKESIEGPCGVTPERPCKIEESFETIEEIEEEEAEEDRFNRYIILNKLPEDPEEQLHLLKKALSKLAEDGYPLARLPEIHKLPHFKLWLKMRCRNFWTQKDKAKFIPTSKSNWKHVDMYRKDVRLPKKYFLLDKPEMQNWRYAKTIKDFNMSTKENFYRNVKWRSIDYARQLYPTFVSYEFPTKAFRDVFYAYLNSNENDVTPIRMWLTHEYRDQTILRKRCR</sequence>
<dbReference type="Pfam" id="PF15995">
    <property type="entry name" value="DUF4771"/>
    <property type="match status" value="1"/>
</dbReference>
<dbReference type="Proteomes" id="UP000695000">
    <property type="component" value="Unplaced"/>
</dbReference>
<dbReference type="PANTHER" id="PTHR41967">
    <property type="entry name" value="FI19406P1-RELATED"/>
    <property type="match status" value="1"/>
</dbReference>
<proteinExistence type="predicted"/>
<organism evidence="4 5">
    <name type="scientific">Nicrophorus vespilloides</name>
    <name type="common">Boreal carrion beetle</name>
    <dbReference type="NCBI Taxonomy" id="110193"/>
    <lineage>
        <taxon>Eukaryota</taxon>
        <taxon>Metazoa</taxon>
        <taxon>Ecdysozoa</taxon>
        <taxon>Arthropoda</taxon>
        <taxon>Hexapoda</taxon>
        <taxon>Insecta</taxon>
        <taxon>Pterygota</taxon>
        <taxon>Neoptera</taxon>
        <taxon>Endopterygota</taxon>
        <taxon>Coleoptera</taxon>
        <taxon>Polyphaga</taxon>
        <taxon>Staphyliniformia</taxon>
        <taxon>Silphidae</taxon>
        <taxon>Nicrophorinae</taxon>
        <taxon>Nicrophorus</taxon>
    </lineage>
</organism>
<feature type="domain" description="DUF4770" evidence="2">
    <location>
        <begin position="203"/>
        <end position="290"/>
    </location>
</feature>
<keyword evidence="4" id="KW-1185">Reference proteome</keyword>
<dbReference type="GeneID" id="108560507"/>
<dbReference type="PANTHER" id="PTHR41967:SF6">
    <property type="entry name" value="FI19406P1-RELATED"/>
    <property type="match status" value="1"/>
</dbReference>